<evidence type="ECO:0000256" key="6">
    <source>
        <dbReference type="ARBA" id="ARBA00022777"/>
    </source>
</evidence>
<dbReference type="PANTHER" id="PTHR43547">
    <property type="entry name" value="TWO-COMPONENT HISTIDINE KINASE"/>
    <property type="match status" value="1"/>
</dbReference>
<sequence length="1347" mass="154312">MTKYILFFIGCCILFAPLRSQNVEPIKFVHIGLNEGLSQSTIFGITQDKQGNMWFATYNGLNKYNGYDFTVYQHDEHNPHSISNDIIRSCTADRLGKIWIGTDSGLSFYNADKDRFENFSSEDRGEQVPINGIVEFNDHELLLFSNKKKLLLFNTETSQFSCKMPESSLESLSPTVVARQGDYIYIGSNNKVYTYSLAANTLSSFVLSDNLKDKNITAILQQSPTRIWIGTEGGGLFLYNPQTGTIKNYSHTPKTANCISSDYVRSLALDSQHRLWIGTINSLNIYNEQEDNFNIYTSDPLENGSLSQMSVRNIFMDTQGGMWLGTYFGGINYYHPLKNRFRNLQFTAKPNSLNSNIINCIREDAQKGLWIGTNGGGVNYYNPQTGKFTHYTQKEGLGSNDVKAIYIDEANKQVYIGTHTGGLSILHRRSGQIETYNRNSREKNIYAIEPTETGDFWMSGMSSILRFNPSQLSFSSITTQSDGRPFLRERVSNFFRDSKHRLWLISEKGLFAYTEQNGKLHNYPIPALDSISRKFINCLYEAHDGTFWIGTRSGICRLNEKSQEVTLYTTAHGLPNNVVHGILEDSYGKLWISTDKGISCLHPSTGKFRNFTNNDGLQSNQFTAACQRTADGQMYFGGINGITTFRPEEVVDNPYIPPVVITQLRLFNKIVFPDDETGILERNINETRSITFTAQQSMFSLEFVVSNYASGTHNTFAYKLDGYDKEWYYTNSQRVVSYSNLPQGTYRFLVKAANNDGKWNETPTELEIIILPAWYKTWWASLLFAAAFIAATVFVFRYFWIRKSMKAEIQMAQIDKERQKEVNEMKLRFFINISHELRTPLTLILAPLHEMLNKVNDRWQHKQLELMKQNATRLLHLVNQLLDYRKAELGVFGLKVKPSQVHRIIEKNFRFYEALAQRKGIQYDFCSEVEDKEILCDPNYLELIVNNLLSNAFKHTEEGQSITVSLKDTGNNLLLQVKDTGNGIPLEEQKKIFERFYQVKSSHTGSGIGLSLVQRLVELHHGHIELDSAEGVGSTFSIFLPIDKKFYRPEEFQQESTIAEIEQSYSVNLQEMYVADAEEASEEETEEEPEKPTKPRQKESILIVEDNSDIRQYLCEELGKLYNVLEAKNGKDALEIMKEQEINLILTDVMMPVMDGLQLCKQIKQNLNTCHIPVIILSAKADLEEQLEGLHMGADDYIPKPFSLTLVTTKIRNLFRTRYRAIQYYSNSLEIEPEKLTLSPLDEEVLKKAMEIMEQHLDDVEFSTEEFAREMCMSRSSLHLKMKALTGESTNDFIRKIRFNRACKLLKEGRYTVAEISVMVGFSTPSYFATSFKKYFGCLPSEYIKNK</sequence>
<dbReference type="InterPro" id="IPR015943">
    <property type="entry name" value="WD40/YVTN_repeat-like_dom_sf"/>
</dbReference>
<dbReference type="SMART" id="SM00448">
    <property type="entry name" value="REC"/>
    <property type="match status" value="1"/>
</dbReference>
<keyword evidence="13" id="KW-0472">Membrane</keyword>
<dbReference type="SUPFAM" id="SSF47384">
    <property type="entry name" value="Homodimeric domain of signal transducing histidine kinase"/>
    <property type="match status" value="1"/>
</dbReference>
<reference evidence="17 18" key="1">
    <citation type="submission" date="2018-06" db="EMBL/GenBank/DDBJ databases">
        <authorList>
            <consortium name="Pathogen Informatics"/>
            <person name="Doyle S."/>
        </authorList>
    </citation>
    <scope>NUCLEOTIDE SEQUENCE [LARGE SCALE GENOMIC DNA]</scope>
    <source>
        <strain evidence="17 18">NCTC11155</strain>
    </source>
</reference>
<evidence type="ECO:0000256" key="4">
    <source>
        <dbReference type="ARBA" id="ARBA00022679"/>
    </source>
</evidence>
<dbReference type="EMBL" id="UFSX01000002">
    <property type="protein sequence ID" value="SUV44188.1"/>
    <property type="molecule type" value="Genomic_DNA"/>
</dbReference>
<dbReference type="PROSITE" id="PS50110">
    <property type="entry name" value="RESPONSE_REGULATORY"/>
    <property type="match status" value="1"/>
</dbReference>
<evidence type="ECO:0000256" key="13">
    <source>
        <dbReference type="SAM" id="Phobius"/>
    </source>
</evidence>
<keyword evidence="8" id="KW-0902">Two-component regulatory system</keyword>
<dbReference type="SMART" id="SM00387">
    <property type="entry name" value="HATPase_c"/>
    <property type="match status" value="1"/>
</dbReference>
<keyword evidence="13" id="KW-1133">Transmembrane helix</keyword>
<dbReference type="InterPro" id="IPR011006">
    <property type="entry name" value="CheY-like_superfamily"/>
</dbReference>
<dbReference type="SUPFAM" id="SSF55874">
    <property type="entry name" value="ATPase domain of HSP90 chaperone/DNA topoisomerase II/histidine kinase"/>
    <property type="match status" value="1"/>
</dbReference>
<dbReference type="FunFam" id="3.40.50.2300:FF:000138">
    <property type="entry name" value="Two-component system sensor histidine kinase/response regulator"/>
    <property type="match status" value="1"/>
</dbReference>
<keyword evidence="9" id="KW-0805">Transcription regulation</keyword>
<dbReference type="SUPFAM" id="SSF46689">
    <property type="entry name" value="Homeodomain-like"/>
    <property type="match status" value="1"/>
</dbReference>
<evidence type="ECO:0000256" key="7">
    <source>
        <dbReference type="ARBA" id="ARBA00022840"/>
    </source>
</evidence>
<dbReference type="Pfam" id="PF00072">
    <property type="entry name" value="Response_reg"/>
    <property type="match status" value="1"/>
</dbReference>
<dbReference type="Gene3D" id="2.130.10.10">
    <property type="entry name" value="YVTN repeat-like/Quinoprotein amine dehydrogenase"/>
    <property type="match status" value="2"/>
</dbReference>
<evidence type="ECO:0000256" key="9">
    <source>
        <dbReference type="ARBA" id="ARBA00023015"/>
    </source>
</evidence>
<organism evidence="17 18">
    <name type="scientific">Bacteroides eggerthii</name>
    <dbReference type="NCBI Taxonomy" id="28111"/>
    <lineage>
        <taxon>Bacteria</taxon>
        <taxon>Pseudomonadati</taxon>
        <taxon>Bacteroidota</taxon>
        <taxon>Bacteroidia</taxon>
        <taxon>Bacteroidales</taxon>
        <taxon>Bacteroidaceae</taxon>
        <taxon>Bacteroides</taxon>
    </lineage>
</organism>
<evidence type="ECO:0000256" key="12">
    <source>
        <dbReference type="SAM" id="MobiDB-lite"/>
    </source>
</evidence>
<dbReference type="InterPro" id="IPR036890">
    <property type="entry name" value="HATPase_C_sf"/>
</dbReference>
<evidence type="ECO:0000313" key="17">
    <source>
        <dbReference type="EMBL" id="SUV44188.1"/>
    </source>
</evidence>
<dbReference type="SMART" id="SM00388">
    <property type="entry name" value="HisKA"/>
    <property type="match status" value="1"/>
</dbReference>
<dbReference type="STRING" id="483216.BACEGG_00265"/>
<dbReference type="Gene3D" id="2.60.40.10">
    <property type="entry name" value="Immunoglobulins"/>
    <property type="match status" value="1"/>
</dbReference>
<dbReference type="GO" id="GO:0043565">
    <property type="term" value="F:sequence-specific DNA binding"/>
    <property type="evidence" value="ECO:0007669"/>
    <property type="project" value="InterPro"/>
</dbReference>
<feature type="region of interest" description="Disordered" evidence="12">
    <location>
        <begin position="1076"/>
        <end position="1098"/>
    </location>
</feature>
<protein>
    <recommendedName>
        <fullName evidence="2">histidine kinase</fullName>
        <ecNumber evidence="2">2.7.13.3</ecNumber>
    </recommendedName>
</protein>
<dbReference type="InterPro" id="IPR003661">
    <property type="entry name" value="HisK_dim/P_dom"/>
</dbReference>
<dbReference type="SUPFAM" id="SSF50998">
    <property type="entry name" value="Quinoprotein alcohol dehydrogenase-like"/>
    <property type="match status" value="1"/>
</dbReference>
<dbReference type="InterPro" id="IPR011123">
    <property type="entry name" value="Y_Y_Y"/>
</dbReference>
<evidence type="ECO:0000259" key="15">
    <source>
        <dbReference type="PROSITE" id="PS50109"/>
    </source>
</evidence>
<dbReference type="Pfam" id="PF12833">
    <property type="entry name" value="HTH_18"/>
    <property type="match status" value="1"/>
</dbReference>
<dbReference type="InterPro" id="IPR011047">
    <property type="entry name" value="Quinoprotein_ADH-like_sf"/>
</dbReference>
<dbReference type="Gene3D" id="1.10.10.60">
    <property type="entry name" value="Homeodomain-like"/>
    <property type="match status" value="1"/>
</dbReference>
<dbReference type="EC" id="2.7.13.3" evidence="2"/>
<dbReference type="Pfam" id="PF02518">
    <property type="entry name" value="HATPase_c"/>
    <property type="match status" value="1"/>
</dbReference>
<dbReference type="SUPFAM" id="SSF63829">
    <property type="entry name" value="Calcium-dependent phosphotriesterase"/>
    <property type="match status" value="1"/>
</dbReference>
<dbReference type="CDD" id="cd00082">
    <property type="entry name" value="HisKA"/>
    <property type="match status" value="1"/>
</dbReference>
<dbReference type="GO" id="GO:0000155">
    <property type="term" value="F:phosphorelay sensor kinase activity"/>
    <property type="evidence" value="ECO:0007669"/>
    <property type="project" value="InterPro"/>
</dbReference>
<keyword evidence="3 11" id="KW-0597">Phosphoprotein</keyword>
<dbReference type="CDD" id="cd17574">
    <property type="entry name" value="REC_OmpR"/>
    <property type="match status" value="1"/>
</dbReference>
<dbReference type="Pfam" id="PF07495">
    <property type="entry name" value="Y_Y_Y"/>
    <property type="match status" value="1"/>
</dbReference>
<dbReference type="PROSITE" id="PS50109">
    <property type="entry name" value="HIS_KIN"/>
    <property type="match status" value="1"/>
</dbReference>
<feature type="transmembrane region" description="Helical" evidence="13">
    <location>
        <begin position="778"/>
        <end position="800"/>
    </location>
</feature>
<feature type="domain" description="Histidine kinase" evidence="15">
    <location>
        <begin position="832"/>
        <end position="1044"/>
    </location>
</feature>
<dbReference type="Gene3D" id="3.40.50.2300">
    <property type="match status" value="1"/>
</dbReference>
<evidence type="ECO:0000256" key="1">
    <source>
        <dbReference type="ARBA" id="ARBA00000085"/>
    </source>
</evidence>
<dbReference type="GeneID" id="93072185"/>
<dbReference type="GO" id="GO:0005524">
    <property type="term" value="F:ATP binding"/>
    <property type="evidence" value="ECO:0007669"/>
    <property type="project" value="UniProtKB-KW"/>
</dbReference>
<dbReference type="OrthoDB" id="717811at2"/>
<dbReference type="SUPFAM" id="SSF52172">
    <property type="entry name" value="CheY-like"/>
    <property type="match status" value="1"/>
</dbReference>
<dbReference type="InterPro" id="IPR001789">
    <property type="entry name" value="Sig_transdc_resp-reg_receiver"/>
</dbReference>
<accession>A0A380ZAZ5</accession>
<feature type="modified residue" description="4-aspartylphosphate" evidence="11">
    <location>
        <position position="1148"/>
    </location>
</feature>
<dbReference type="PANTHER" id="PTHR43547:SF2">
    <property type="entry name" value="HYBRID SIGNAL TRANSDUCTION HISTIDINE KINASE C"/>
    <property type="match status" value="1"/>
</dbReference>
<dbReference type="InterPro" id="IPR005467">
    <property type="entry name" value="His_kinase_dom"/>
</dbReference>
<dbReference type="RefSeq" id="WP_004288541.1">
    <property type="nucleotide sequence ID" value="NZ_CABKNQ010000020.1"/>
</dbReference>
<dbReference type="FunFam" id="2.60.40.10:FF:000791">
    <property type="entry name" value="Two-component system sensor histidine kinase/response regulator"/>
    <property type="match status" value="1"/>
</dbReference>
<keyword evidence="7" id="KW-0067">ATP-binding</keyword>
<dbReference type="InterPro" id="IPR004358">
    <property type="entry name" value="Sig_transdc_His_kin-like_C"/>
</dbReference>
<evidence type="ECO:0000256" key="11">
    <source>
        <dbReference type="PROSITE-ProRule" id="PRU00169"/>
    </source>
</evidence>
<keyword evidence="10" id="KW-0804">Transcription</keyword>
<dbReference type="FunFam" id="1.10.287.130:FF:000034">
    <property type="entry name" value="Two-component system sensor histidine kinase/response regulator"/>
    <property type="match status" value="1"/>
</dbReference>
<evidence type="ECO:0000259" key="16">
    <source>
        <dbReference type="PROSITE" id="PS50110"/>
    </source>
</evidence>
<name>A0A380ZAZ5_9BACE</name>
<dbReference type="CDD" id="cd00075">
    <property type="entry name" value="HATPase"/>
    <property type="match status" value="1"/>
</dbReference>
<evidence type="ECO:0000256" key="8">
    <source>
        <dbReference type="ARBA" id="ARBA00023012"/>
    </source>
</evidence>
<evidence type="ECO:0000256" key="3">
    <source>
        <dbReference type="ARBA" id="ARBA00022553"/>
    </source>
</evidence>
<dbReference type="Proteomes" id="UP000254424">
    <property type="component" value="Unassembled WGS sequence"/>
</dbReference>
<dbReference type="PROSITE" id="PS01124">
    <property type="entry name" value="HTH_ARAC_FAMILY_2"/>
    <property type="match status" value="1"/>
</dbReference>
<evidence type="ECO:0000256" key="2">
    <source>
        <dbReference type="ARBA" id="ARBA00012438"/>
    </source>
</evidence>
<dbReference type="Gene3D" id="3.30.565.10">
    <property type="entry name" value="Histidine kinase-like ATPase, C-terminal domain"/>
    <property type="match status" value="1"/>
</dbReference>
<keyword evidence="6 17" id="KW-0418">Kinase</keyword>
<dbReference type="Pfam" id="PF07494">
    <property type="entry name" value="Reg_prop"/>
    <property type="match status" value="6"/>
</dbReference>
<dbReference type="FunFam" id="1.10.10.60:FF:000284">
    <property type="entry name" value="Two-component system sensor histidine kinase/response regulator"/>
    <property type="match status" value="1"/>
</dbReference>
<dbReference type="FunFam" id="3.30.565.10:FF:000037">
    <property type="entry name" value="Hybrid sensor histidine kinase/response regulator"/>
    <property type="match status" value="1"/>
</dbReference>
<dbReference type="InterPro" id="IPR011110">
    <property type="entry name" value="Reg_prop"/>
</dbReference>
<dbReference type="Gene3D" id="1.10.287.130">
    <property type="match status" value="1"/>
</dbReference>
<evidence type="ECO:0000256" key="10">
    <source>
        <dbReference type="ARBA" id="ARBA00023163"/>
    </source>
</evidence>
<keyword evidence="5" id="KW-0547">Nucleotide-binding</keyword>
<dbReference type="InterPro" id="IPR036097">
    <property type="entry name" value="HisK_dim/P_sf"/>
</dbReference>
<dbReference type="SMART" id="SM00342">
    <property type="entry name" value="HTH_ARAC"/>
    <property type="match status" value="1"/>
</dbReference>
<dbReference type="PRINTS" id="PR00344">
    <property type="entry name" value="BCTRLSENSOR"/>
</dbReference>
<gene>
    <name evidence="17" type="primary">evgS_9</name>
    <name evidence="17" type="ORF">NCTC11155_03599</name>
</gene>
<comment type="catalytic activity">
    <reaction evidence="1">
        <text>ATP + protein L-histidine = ADP + protein N-phospho-L-histidine.</text>
        <dbReference type="EC" id="2.7.13.3"/>
    </reaction>
</comment>
<dbReference type="InterPro" id="IPR013783">
    <property type="entry name" value="Ig-like_fold"/>
</dbReference>
<feature type="compositionally biased region" description="Acidic residues" evidence="12">
    <location>
        <begin position="1076"/>
        <end position="1089"/>
    </location>
</feature>
<dbReference type="InterPro" id="IPR009057">
    <property type="entry name" value="Homeodomain-like_sf"/>
</dbReference>
<evidence type="ECO:0000313" key="18">
    <source>
        <dbReference type="Proteomes" id="UP000254424"/>
    </source>
</evidence>
<dbReference type="InterPro" id="IPR003594">
    <property type="entry name" value="HATPase_dom"/>
</dbReference>
<dbReference type="Pfam" id="PF00512">
    <property type="entry name" value="HisKA"/>
    <property type="match status" value="1"/>
</dbReference>
<feature type="domain" description="HTH araC/xylS-type" evidence="14">
    <location>
        <begin position="1247"/>
        <end position="1346"/>
    </location>
</feature>
<feature type="domain" description="Response regulatory" evidence="16">
    <location>
        <begin position="1100"/>
        <end position="1215"/>
    </location>
</feature>
<dbReference type="InterPro" id="IPR018060">
    <property type="entry name" value="HTH_AraC"/>
</dbReference>
<proteinExistence type="predicted"/>
<evidence type="ECO:0000256" key="5">
    <source>
        <dbReference type="ARBA" id="ARBA00022741"/>
    </source>
</evidence>
<dbReference type="GO" id="GO:0003700">
    <property type="term" value="F:DNA-binding transcription factor activity"/>
    <property type="evidence" value="ECO:0007669"/>
    <property type="project" value="InterPro"/>
</dbReference>
<keyword evidence="4 17" id="KW-0808">Transferase</keyword>
<keyword evidence="13" id="KW-0812">Transmembrane</keyword>
<evidence type="ECO:0000259" key="14">
    <source>
        <dbReference type="PROSITE" id="PS01124"/>
    </source>
</evidence>